<reference evidence="8" key="1">
    <citation type="submission" date="2016-02" db="EMBL/GenBank/DDBJ databases">
        <title>Draft Genome Sequence of Sporotomaculum syntrophicum Strain FB, a Syntrophic Benzoate Degrader.</title>
        <authorList>
            <person name="Nobu M.K."/>
            <person name="Narihiro T."/>
            <person name="Qiu Y.-L."/>
            <person name="Ohashi A."/>
            <person name="Liu W.-T."/>
            <person name="Yuji S."/>
        </authorList>
    </citation>
    <scope>NUCLEOTIDE SEQUENCE</scope>
    <source>
        <strain evidence="8">FB</strain>
    </source>
</reference>
<comment type="cofactor">
    <cofactor evidence="2 6 7">
        <name>Mg(2+)</name>
        <dbReference type="ChEBI" id="CHEBI:18420"/>
    </cofactor>
</comment>
<dbReference type="InterPro" id="IPR022337">
    <property type="entry name" value="Inositol_monophosphatase_SuhB"/>
</dbReference>
<dbReference type="GO" id="GO:0007165">
    <property type="term" value="P:signal transduction"/>
    <property type="evidence" value="ECO:0007669"/>
    <property type="project" value="TreeGrafter"/>
</dbReference>
<evidence type="ECO:0000256" key="1">
    <source>
        <dbReference type="ARBA" id="ARBA00001033"/>
    </source>
</evidence>
<dbReference type="InterPro" id="IPR033942">
    <property type="entry name" value="IMPase"/>
</dbReference>
<feature type="binding site" evidence="6">
    <location>
        <position position="218"/>
    </location>
    <ligand>
        <name>Mg(2+)</name>
        <dbReference type="ChEBI" id="CHEBI:18420"/>
        <label>1</label>
        <note>catalytic</note>
    </ligand>
</feature>
<comment type="caution">
    <text evidence="8">The sequence shown here is derived from an EMBL/GenBank/DDBJ whole genome shotgun (WGS) entry which is preliminary data.</text>
</comment>
<comment type="catalytic activity">
    <reaction evidence="1 7">
        <text>a myo-inositol phosphate + H2O = myo-inositol + phosphate</text>
        <dbReference type="Rhea" id="RHEA:24056"/>
        <dbReference type="ChEBI" id="CHEBI:15377"/>
        <dbReference type="ChEBI" id="CHEBI:17268"/>
        <dbReference type="ChEBI" id="CHEBI:43474"/>
        <dbReference type="ChEBI" id="CHEBI:84139"/>
        <dbReference type="EC" id="3.1.3.25"/>
    </reaction>
</comment>
<evidence type="ECO:0000256" key="3">
    <source>
        <dbReference type="ARBA" id="ARBA00022723"/>
    </source>
</evidence>
<dbReference type="GO" id="GO:0046872">
    <property type="term" value="F:metal ion binding"/>
    <property type="evidence" value="ECO:0007669"/>
    <property type="project" value="UniProtKB-KW"/>
</dbReference>
<dbReference type="GO" id="GO:0006020">
    <property type="term" value="P:inositol metabolic process"/>
    <property type="evidence" value="ECO:0007669"/>
    <property type="project" value="TreeGrafter"/>
</dbReference>
<evidence type="ECO:0000256" key="6">
    <source>
        <dbReference type="PIRSR" id="PIRSR600760-2"/>
    </source>
</evidence>
<dbReference type="FunFam" id="3.30.540.10:FF:000003">
    <property type="entry name" value="Inositol-1-monophosphatase"/>
    <property type="match status" value="1"/>
</dbReference>
<dbReference type="PANTHER" id="PTHR20854:SF4">
    <property type="entry name" value="INOSITOL-1-MONOPHOSPHATASE-RELATED"/>
    <property type="match status" value="1"/>
</dbReference>
<dbReference type="RefSeq" id="WP_161821680.1">
    <property type="nucleotide sequence ID" value="NZ_LSRS01000003.1"/>
</dbReference>
<evidence type="ECO:0000256" key="5">
    <source>
        <dbReference type="ARBA" id="ARBA00022842"/>
    </source>
</evidence>
<proteinExistence type="inferred from homology"/>
<dbReference type="EC" id="3.1.3.25" evidence="7"/>
<dbReference type="EMBL" id="LSRS01000003">
    <property type="protein sequence ID" value="KAF1085176.1"/>
    <property type="molecule type" value="Genomic_DNA"/>
</dbReference>
<dbReference type="PRINTS" id="PR01959">
    <property type="entry name" value="SBIMPHPHTASE"/>
</dbReference>
<accession>A0A9D2WQQ6</accession>
<dbReference type="GO" id="GO:0008934">
    <property type="term" value="F:inositol monophosphate 1-phosphatase activity"/>
    <property type="evidence" value="ECO:0007669"/>
    <property type="project" value="InterPro"/>
</dbReference>
<keyword evidence="5 6" id="KW-0460">Magnesium</keyword>
<evidence type="ECO:0000256" key="7">
    <source>
        <dbReference type="RuleBase" id="RU364068"/>
    </source>
</evidence>
<evidence type="ECO:0000256" key="2">
    <source>
        <dbReference type="ARBA" id="ARBA00001946"/>
    </source>
</evidence>
<feature type="binding site" evidence="6">
    <location>
        <position position="92"/>
    </location>
    <ligand>
        <name>Mg(2+)</name>
        <dbReference type="ChEBI" id="CHEBI:18420"/>
        <label>1</label>
        <note>catalytic</note>
    </ligand>
</feature>
<dbReference type="Gene3D" id="3.30.540.10">
    <property type="entry name" value="Fructose-1,6-Bisphosphatase, subunit A, domain 1"/>
    <property type="match status" value="1"/>
</dbReference>
<protein>
    <recommendedName>
        <fullName evidence="7">Inositol-1-monophosphatase</fullName>
        <ecNumber evidence="7">3.1.3.25</ecNumber>
    </recommendedName>
</protein>
<feature type="binding site" evidence="6">
    <location>
        <position position="70"/>
    </location>
    <ligand>
        <name>Mg(2+)</name>
        <dbReference type="ChEBI" id="CHEBI:18420"/>
        <label>1</label>
        <note>catalytic</note>
    </ligand>
</feature>
<feature type="binding site" evidence="6">
    <location>
        <position position="91"/>
    </location>
    <ligand>
        <name>Mg(2+)</name>
        <dbReference type="ChEBI" id="CHEBI:18420"/>
        <label>1</label>
        <note>catalytic</note>
    </ligand>
</feature>
<organism evidence="8 9">
    <name type="scientific">Sporotomaculum syntrophicum</name>
    <dbReference type="NCBI Taxonomy" id="182264"/>
    <lineage>
        <taxon>Bacteria</taxon>
        <taxon>Bacillati</taxon>
        <taxon>Bacillota</taxon>
        <taxon>Clostridia</taxon>
        <taxon>Eubacteriales</taxon>
        <taxon>Desulfallaceae</taxon>
        <taxon>Sporotomaculum</taxon>
    </lineage>
</organism>
<dbReference type="GO" id="GO:0046854">
    <property type="term" value="P:phosphatidylinositol phosphate biosynthetic process"/>
    <property type="evidence" value="ECO:0007669"/>
    <property type="project" value="InterPro"/>
</dbReference>
<evidence type="ECO:0000313" key="8">
    <source>
        <dbReference type="EMBL" id="KAF1085176.1"/>
    </source>
</evidence>
<dbReference type="Proteomes" id="UP000798488">
    <property type="component" value="Unassembled WGS sequence"/>
</dbReference>
<gene>
    <name evidence="8" type="primary">suhB</name>
    <name evidence="8" type="ORF">SPSYN_01312</name>
</gene>
<dbReference type="InterPro" id="IPR020550">
    <property type="entry name" value="Inositol_monophosphatase_CS"/>
</dbReference>
<dbReference type="SUPFAM" id="SSF56655">
    <property type="entry name" value="Carbohydrate phosphatase"/>
    <property type="match status" value="1"/>
</dbReference>
<dbReference type="AlphaFoldDB" id="A0A9D2WQQ6"/>
<dbReference type="InterPro" id="IPR000760">
    <property type="entry name" value="Inositol_monophosphatase-like"/>
</dbReference>
<dbReference type="Gene3D" id="3.40.190.80">
    <property type="match status" value="1"/>
</dbReference>
<feature type="binding site" evidence="6">
    <location>
        <position position="89"/>
    </location>
    <ligand>
        <name>Mg(2+)</name>
        <dbReference type="ChEBI" id="CHEBI:18420"/>
        <label>1</label>
        <note>catalytic</note>
    </ligand>
</feature>
<dbReference type="OrthoDB" id="9772456at2"/>
<name>A0A9D2WQQ6_9FIRM</name>
<keyword evidence="4 7" id="KW-0378">Hydrolase</keyword>
<sequence length="276" mass="29886">MTIKYQDELSLAVQAARKAGRLIRDKLYRHRVTETKSCLSDLVTEVDREAEGCIVRLLKQYFPGHAIIGEEQQGNCTGEPGGNMTWYVDPLDGTTNFVFGVPFCAVSIALADHGVPVLGVVHDPLREETFTAVQGAGARLNGSTISADKSIATLERSLLVTGYPGNIANRPRMHQINYRHVIDCCNNLRALGSAALELAYVAGGRLTGFWEVSLRPWDVAAGMVLVQEAGGTVSNLVGQPLQIAEDVDIVATNGLIQQELLNCLSWRNELPTVGVS</sequence>
<dbReference type="PRINTS" id="PR00377">
    <property type="entry name" value="IMPHPHTASES"/>
</dbReference>
<dbReference type="PANTHER" id="PTHR20854">
    <property type="entry name" value="INOSITOL MONOPHOSPHATASE"/>
    <property type="match status" value="1"/>
</dbReference>
<dbReference type="PROSITE" id="PS00630">
    <property type="entry name" value="IMP_2"/>
    <property type="match status" value="1"/>
</dbReference>
<keyword evidence="9" id="KW-1185">Reference proteome</keyword>
<comment type="similarity">
    <text evidence="7">Belongs to the inositol monophosphatase superfamily.</text>
</comment>
<dbReference type="FunFam" id="3.40.190.80:FF:000020">
    <property type="entry name" value="Fructose-1,6-bisphosphatase/inositol-1-monophosphatase"/>
    <property type="match status" value="1"/>
</dbReference>
<keyword evidence="3 6" id="KW-0479">Metal-binding</keyword>
<evidence type="ECO:0000313" key="9">
    <source>
        <dbReference type="Proteomes" id="UP000798488"/>
    </source>
</evidence>
<evidence type="ECO:0000256" key="4">
    <source>
        <dbReference type="ARBA" id="ARBA00022801"/>
    </source>
</evidence>
<dbReference type="CDD" id="cd01639">
    <property type="entry name" value="IMPase"/>
    <property type="match status" value="1"/>
</dbReference>
<dbReference type="Pfam" id="PF00459">
    <property type="entry name" value="Inositol_P"/>
    <property type="match status" value="1"/>
</dbReference>